<dbReference type="Proteomes" id="UP000634136">
    <property type="component" value="Unassembled WGS sequence"/>
</dbReference>
<gene>
    <name evidence="6" type="ORF">G2W53_038949</name>
</gene>
<reference evidence="6" key="1">
    <citation type="submission" date="2020-09" db="EMBL/GenBank/DDBJ databases">
        <title>Genome-Enabled Discovery of Anthraquinone Biosynthesis in Senna tora.</title>
        <authorList>
            <person name="Kang S.-H."/>
            <person name="Pandey R.P."/>
            <person name="Lee C.-M."/>
            <person name="Sim J.-S."/>
            <person name="Jeong J.-T."/>
            <person name="Choi B.-S."/>
            <person name="Jung M."/>
            <person name="Ginzburg D."/>
            <person name="Zhao K."/>
            <person name="Won S.Y."/>
            <person name="Oh T.-J."/>
            <person name="Yu Y."/>
            <person name="Kim N.-H."/>
            <person name="Lee O.R."/>
            <person name="Lee T.-H."/>
            <person name="Bashyal P."/>
            <person name="Kim T.-S."/>
            <person name="Lee W.-H."/>
            <person name="Kawkins C."/>
            <person name="Kim C.-K."/>
            <person name="Kim J.S."/>
            <person name="Ahn B.O."/>
            <person name="Rhee S.Y."/>
            <person name="Sohng J.K."/>
        </authorList>
    </citation>
    <scope>NUCLEOTIDE SEQUENCE</scope>
    <source>
        <tissue evidence="6">Leaf</tissue>
    </source>
</reference>
<dbReference type="GO" id="GO:0004523">
    <property type="term" value="F:RNA-DNA hybrid ribonuclease activity"/>
    <property type="evidence" value="ECO:0007669"/>
    <property type="project" value="InterPro"/>
</dbReference>
<evidence type="ECO:0000256" key="1">
    <source>
        <dbReference type="SAM" id="MobiDB-lite"/>
    </source>
</evidence>
<dbReference type="InterPro" id="IPR036691">
    <property type="entry name" value="Endo/exonu/phosph_ase_sf"/>
</dbReference>
<evidence type="ECO:0000259" key="4">
    <source>
        <dbReference type="Pfam" id="PF13456"/>
    </source>
</evidence>
<feature type="domain" description="Endonuclease/exonuclease/phosphatase" evidence="3">
    <location>
        <begin position="5"/>
        <end position="206"/>
    </location>
</feature>
<feature type="domain" description="Reverse transcriptase zinc-binding" evidence="5">
    <location>
        <begin position="832"/>
        <end position="918"/>
    </location>
</feature>
<feature type="compositionally biased region" description="Basic and acidic residues" evidence="1">
    <location>
        <begin position="1270"/>
        <end position="1286"/>
    </location>
</feature>
<dbReference type="SUPFAM" id="SSF53098">
    <property type="entry name" value="Ribonuclease H-like"/>
    <property type="match status" value="1"/>
</dbReference>
<sequence length="1293" mass="146613">MNFLVWNCRGTASKSFPSLIRDLKRNFKVDFLALVETHQEGVNAQRIVDKLGFSHRVMVDAVGYSGGIWCMWNDCGCQFRVVQKHAQFIHFNVLEGSSSWFLTVVYGSPRVALRRELWNNLNRIGASMGDPWCIVGDFNAFLFDSEKIGGSSLGSRPDRHFLNMVDINSLLDLGYTGPGFTWQRGGVSVRLDRALANLGWRYLFPEASVMHLPCLKSDHSPILIRLHEVNDLGVERDRPFRFLASWLLHDDFHNVVKDSWQDNWYWSLNCFQEKIKVWNREVFGNIFRKKDKLLRRIQGIHNKLSLGPNAFLSNLQEELWVEYENVLTQEEVLWMQKSREQWIVNGDKNTRFFHTSTMIRKRRNKIEALKDDQGDWVYDTEVLKNMAVQFYATLYSDDMVDRSDYDLSGCFPALYPTFVSLVGSCLRTASMQVLWNGDKTSTFRPSRGIRQGDPISPYLFVLCIERLAHGIQLAVNSGLWRPIRLGKEGPPISHLFFADDLILFAEASLDQVDVIRTCLDKFCASSGQRINAAKTQVFFSKNVNHTRVLELSQALGFNFTGDLGKYLGVPLLHNRVNKDTYNYIVDRVRGRLSSWKSSSFSLAGRITLAKSVAAAIPVYSMQTTVLPSRVCEEVEKRSRAFIWGDNDSSKKIHLVSWSAMCRTKQYGGLGLRHVREQNKAFMVKLGWGLIKQKDALWARVLRAKYKCGDDLVPAIDRNNSASRLWKGIADAWKYVQDGMVWRLGDGRKVRFWSDPWLPNGNALCTYALGPLSVSDLAMVAADFVSSSGAWEWSKFDFLLPVEVCNLIAAVPPPSNFVLGDHIAWKHSRDGNFSTKSAYHAITSVDEGEKHSFWKLLWKWKGVEKIRSFLWLCGHDRLLTNVARKRRGMAATDICTRCNAAPEDLMHTLRDCPKAKCIWLKLVHPGKWHIFFSASRLNWFTINLSSNLGFSGNDWDVVFTNACWYIWRMRNDEIFDDSRGSYANPVIAILKLSSDSIRAMDKSIVGGSRPGPSVNRFICWNKPEKGWIKFNVDGARKDILSLTACGGVARDSEGRFITGFVRKLGDGTVLNAELWSMLSALEVAWRAGFKKVVVESDCLTAVKLVNDSVQSMHPCSTIISQIHHWVAFDWEIKFVHVHREGNFAADALATYAFSWPLGLNTLDDAPACLHQFLLADIEGRGCLRMCGGILAVVSGQDAIIRAMLYERRNLPVFPYTINVAEFTNRISMLRNRLGRSGLKDEGLVVPRELGAEGRVEGNILSADNSITYGRSGEEDKAKESDKREEGGVGRAFAH</sequence>
<keyword evidence="7" id="KW-1185">Reference proteome</keyword>
<feature type="domain" description="Reverse transcriptase" evidence="2">
    <location>
        <begin position="424"/>
        <end position="569"/>
    </location>
</feature>
<dbReference type="InterPro" id="IPR000477">
    <property type="entry name" value="RT_dom"/>
</dbReference>
<dbReference type="SUPFAM" id="SSF56672">
    <property type="entry name" value="DNA/RNA polymerases"/>
    <property type="match status" value="1"/>
</dbReference>
<evidence type="ECO:0000313" key="7">
    <source>
        <dbReference type="Proteomes" id="UP000634136"/>
    </source>
</evidence>
<dbReference type="InterPro" id="IPR005135">
    <property type="entry name" value="Endo/exonuclease/phosphatase"/>
</dbReference>
<dbReference type="CDD" id="cd06222">
    <property type="entry name" value="RNase_H_like"/>
    <property type="match status" value="1"/>
</dbReference>
<dbReference type="PANTHER" id="PTHR33116:SF78">
    <property type="entry name" value="OS12G0587133 PROTEIN"/>
    <property type="match status" value="1"/>
</dbReference>
<feature type="region of interest" description="Disordered" evidence="1">
    <location>
        <begin position="1266"/>
        <end position="1293"/>
    </location>
</feature>
<evidence type="ECO:0000259" key="2">
    <source>
        <dbReference type="Pfam" id="PF00078"/>
    </source>
</evidence>
<dbReference type="InterPro" id="IPR043502">
    <property type="entry name" value="DNA/RNA_pol_sf"/>
</dbReference>
<feature type="domain" description="RNase H type-1" evidence="4">
    <location>
        <begin position="1030"/>
        <end position="1151"/>
    </location>
</feature>
<evidence type="ECO:0000313" key="6">
    <source>
        <dbReference type="EMBL" id="KAF7806788.1"/>
    </source>
</evidence>
<proteinExistence type="predicted"/>
<dbReference type="Pfam" id="PF03372">
    <property type="entry name" value="Exo_endo_phos"/>
    <property type="match status" value="1"/>
</dbReference>
<dbReference type="Pfam" id="PF13966">
    <property type="entry name" value="zf-RVT"/>
    <property type="match status" value="1"/>
</dbReference>
<protein>
    <submittedName>
        <fullName evidence="6">Putative ribonuclease H protein At1g65750 family</fullName>
    </submittedName>
</protein>
<dbReference type="InterPro" id="IPR012337">
    <property type="entry name" value="RNaseH-like_sf"/>
</dbReference>
<dbReference type="OrthoDB" id="1433099at2759"/>
<evidence type="ECO:0000259" key="5">
    <source>
        <dbReference type="Pfam" id="PF13966"/>
    </source>
</evidence>
<dbReference type="PANTHER" id="PTHR33116">
    <property type="entry name" value="REVERSE TRANSCRIPTASE ZINC-BINDING DOMAIN-CONTAINING PROTEIN-RELATED-RELATED"/>
    <property type="match status" value="1"/>
</dbReference>
<dbReference type="InterPro" id="IPR036397">
    <property type="entry name" value="RNaseH_sf"/>
</dbReference>
<dbReference type="Pfam" id="PF13456">
    <property type="entry name" value="RVT_3"/>
    <property type="match status" value="1"/>
</dbReference>
<dbReference type="EMBL" id="JAAIUW010000012">
    <property type="protein sequence ID" value="KAF7806788.1"/>
    <property type="molecule type" value="Genomic_DNA"/>
</dbReference>
<dbReference type="InterPro" id="IPR026960">
    <property type="entry name" value="RVT-Znf"/>
</dbReference>
<dbReference type="SUPFAM" id="SSF56219">
    <property type="entry name" value="DNase I-like"/>
    <property type="match status" value="1"/>
</dbReference>
<dbReference type="GO" id="GO:0003676">
    <property type="term" value="F:nucleic acid binding"/>
    <property type="evidence" value="ECO:0007669"/>
    <property type="project" value="InterPro"/>
</dbReference>
<dbReference type="InterPro" id="IPR044730">
    <property type="entry name" value="RNase_H-like_dom_plant"/>
</dbReference>
<dbReference type="InterPro" id="IPR002156">
    <property type="entry name" value="RNaseH_domain"/>
</dbReference>
<accession>A0A834SPX6</accession>
<dbReference type="Gene3D" id="3.60.10.10">
    <property type="entry name" value="Endonuclease/exonuclease/phosphatase"/>
    <property type="match status" value="1"/>
</dbReference>
<comment type="caution">
    <text evidence="6">The sequence shown here is derived from an EMBL/GenBank/DDBJ whole genome shotgun (WGS) entry which is preliminary data.</text>
</comment>
<dbReference type="Gene3D" id="3.30.420.10">
    <property type="entry name" value="Ribonuclease H-like superfamily/Ribonuclease H"/>
    <property type="match status" value="1"/>
</dbReference>
<evidence type="ECO:0000259" key="3">
    <source>
        <dbReference type="Pfam" id="PF03372"/>
    </source>
</evidence>
<dbReference type="Pfam" id="PF00078">
    <property type="entry name" value="RVT_1"/>
    <property type="match status" value="1"/>
</dbReference>
<organism evidence="6 7">
    <name type="scientific">Senna tora</name>
    <dbReference type="NCBI Taxonomy" id="362788"/>
    <lineage>
        <taxon>Eukaryota</taxon>
        <taxon>Viridiplantae</taxon>
        <taxon>Streptophyta</taxon>
        <taxon>Embryophyta</taxon>
        <taxon>Tracheophyta</taxon>
        <taxon>Spermatophyta</taxon>
        <taxon>Magnoliopsida</taxon>
        <taxon>eudicotyledons</taxon>
        <taxon>Gunneridae</taxon>
        <taxon>Pentapetalae</taxon>
        <taxon>rosids</taxon>
        <taxon>fabids</taxon>
        <taxon>Fabales</taxon>
        <taxon>Fabaceae</taxon>
        <taxon>Caesalpinioideae</taxon>
        <taxon>Cassia clade</taxon>
        <taxon>Senna</taxon>
    </lineage>
</organism>
<name>A0A834SPX6_9FABA</name>